<feature type="transmembrane region" description="Helical" evidence="2">
    <location>
        <begin position="39"/>
        <end position="62"/>
    </location>
</feature>
<gene>
    <name evidence="4" type="ORF">ACFQZM_12435</name>
</gene>
<feature type="domain" description="Glycerophosphoryl diester phosphodiesterase membrane" evidence="3">
    <location>
        <begin position="178"/>
        <end position="253"/>
    </location>
</feature>
<feature type="transmembrane region" description="Helical" evidence="2">
    <location>
        <begin position="274"/>
        <end position="293"/>
    </location>
</feature>
<feature type="transmembrane region" description="Helical" evidence="2">
    <location>
        <begin position="82"/>
        <end position="109"/>
    </location>
</feature>
<evidence type="ECO:0000313" key="5">
    <source>
        <dbReference type="Proteomes" id="UP001597063"/>
    </source>
</evidence>
<keyword evidence="2" id="KW-0812">Transmembrane</keyword>
<dbReference type="Pfam" id="PF10110">
    <property type="entry name" value="GPDPase_memb"/>
    <property type="match status" value="1"/>
</dbReference>
<evidence type="ECO:0000256" key="2">
    <source>
        <dbReference type="SAM" id="Phobius"/>
    </source>
</evidence>
<reference evidence="5" key="1">
    <citation type="journal article" date="2019" name="Int. J. Syst. Evol. Microbiol.">
        <title>The Global Catalogue of Microorganisms (GCM) 10K type strain sequencing project: providing services to taxonomists for standard genome sequencing and annotation.</title>
        <authorList>
            <consortium name="The Broad Institute Genomics Platform"/>
            <consortium name="The Broad Institute Genome Sequencing Center for Infectious Disease"/>
            <person name="Wu L."/>
            <person name="Ma J."/>
        </authorList>
    </citation>
    <scope>NUCLEOTIDE SEQUENCE [LARGE SCALE GENOMIC DNA]</scope>
    <source>
        <strain evidence="5">JCM 9371</strain>
    </source>
</reference>
<proteinExistence type="predicted"/>
<feature type="region of interest" description="Disordered" evidence="1">
    <location>
        <begin position="320"/>
        <end position="406"/>
    </location>
</feature>
<sequence>MPGPDGWDDVDGAVPFRPMSISELLDGAIAGLRRRPRTILGLSAAISTVIQVASSVVAYYLVGTNAREEVTPGVLLRSFGAQVTLGAVGLVLSAYGILLLAGLLGPVLGREMMGLPIPPGQVWRDVRPRLGRLAATAGAVMAVSLLALVVPVVPFFALVAVNAHPALGVVAALLGFPLGIGLMVWLYILLVQAVPAVVLERETVSGALRRAWTLSKGRWWRTCGTLLLALLVTVFMGFFALRIPFLLVQLAVFGTEPDGGAEVAALAWDTLGRIVSWSVVLPFDAGVITLLYMDRRMRREGLDLDLRLRGRSAAVEDFAGVWRPAPSTRSQTPPPAGPHAPPSTGSYAQPPPGYAPPPPGYASPPPGYASPPPGYASPPPGPYATPPAGSQGPPPAAAWPEGGARP</sequence>
<feature type="transmembrane region" description="Helical" evidence="2">
    <location>
        <begin position="166"/>
        <end position="199"/>
    </location>
</feature>
<name>A0ABW2XFS3_9ACTN</name>
<organism evidence="4 5">
    <name type="scientific">Actinomadura fibrosa</name>
    <dbReference type="NCBI Taxonomy" id="111802"/>
    <lineage>
        <taxon>Bacteria</taxon>
        <taxon>Bacillati</taxon>
        <taxon>Actinomycetota</taxon>
        <taxon>Actinomycetes</taxon>
        <taxon>Streptosporangiales</taxon>
        <taxon>Thermomonosporaceae</taxon>
        <taxon>Actinomadura</taxon>
    </lineage>
</organism>
<dbReference type="InterPro" id="IPR018476">
    <property type="entry name" value="GlyceroP-diester-Pdiesterase_M"/>
</dbReference>
<dbReference type="Proteomes" id="UP001597063">
    <property type="component" value="Unassembled WGS sequence"/>
</dbReference>
<feature type="compositionally biased region" description="Pro residues" evidence="1">
    <location>
        <begin position="349"/>
        <end position="385"/>
    </location>
</feature>
<keyword evidence="2" id="KW-1133">Transmembrane helix</keyword>
<feature type="transmembrane region" description="Helical" evidence="2">
    <location>
        <begin position="130"/>
        <end position="160"/>
    </location>
</feature>
<evidence type="ECO:0000256" key="1">
    <source>
        <dbReference type="SAM" id="MobiDB-lite"/>
    </source>
</evidence>
<accession>A0ABW2XFS3</accession>
<dbReference type="RefSeq" id="WP_207400010.1">
    <property type="nucleotide sequence ID" value="NZ_CAACUY010000108.1"/>
</dbReference>
<keyword evidence="5" id="KW-1185">Reference proteome</keyword>
<evidence type="ECO:0000313" key="4">
    <source>
        <dbReference type="EMBL" id="MFD0685308.1"/>
    </source>
</evidence>
<keyword evidence="2" id="KW-0472">Membrane</keyword>
<feature type="compositionally biased region" description="Pro residues" evidence="1">
    <location>
        <begin position="332"/>
        <end position="341"/>
    </location>
</feature>
<comment type="caution">
    <text evidence="4">The sequence shown here is derived from an EMBL/GenBank/DDBJ whole genome shotgun (WGS) entry which is preliminary data.</text>
</comment>
<protein>
    <submittedName>
        <fullName evidence="4">Glycerophosphoryl diester phosphodiesterase membrane domain-containing protein</fullName>
    </submittedName>
</protein>
<dbReference type="EMBL" id="JBHTGP010000006">
    <property type="protein sequence ID" value="MFD0685308.1"/>
    <property type="molecule type" value="Genomic_DNA"/>
</dbReference>
<evidence type="ECO:0000259" key="3">
    <source>
        <dbReference type="Pfam" id="PF10110"/>
    </source>
</evidence>
<feature type="transmembrane region" description="Helical" evidence="2">
    <location>
        <begin position="219"/>
        <end position="241"/>
    </location>
</feature>